<gene>
    <name evidence="1" type="ORF">Tco_1069557</name>
</gene>
<comment type="caution">
    <text evidence="1">The sequence shown here is derived from an EMBL/GenBank/DDBJ whole genome shotgun (WGS) entry which is preliminary data.</text>
</comment>
<proteinExistence type="predicted"/>
<evidence type="ECO:0000313" key="1">
    <source>
        <dbReference type="EMBL" id="GJT87840.1"/>
    </source>
</evidence>
<feature type="non-terminal residue" evidence="1">
    <location>
        <position position="45"/>
    </location>
</feature>
<reference evidence="1" key="2">
    <citation type="submission" date="2022-01" db="EMBL/GenBank/DDBJ databases">
        <authorList>
            <person name="Yamashiro T."/>
            <person name="Shiraishi A."/>
            <person name="Satake H."/>
            <person name="Nakayama K."/>
        </authorList>
    </citation>
    <scope>NUCLEOTIDE SEQUENCE</scope>
</reference>
<organism evidence="1 2">
    <name type="scientific">Tanacetum coccineum</name>
    <dbReference type="NCBI Taxonomy" id="301880"/>
    <lineage>
        <taxon>Eukaryota</taxon>
        <taxon>Viridiplantae</taxon>
        <taxon>Streptophyta</taxon>
        <taxon>Embryophyta</taxon>
        <taxon>Tracheophyta</taxon>
        <taxon>Spermatophyta</taxon>
        <taxon>Magnoliopsida</taxon>
        <taxon>eudicotyledons</taxon>
        <taxon>Gunneridae</taxon>
        <taxon>Pentapetalae</taxon>
        <taxon>asterids</taxon>
        <taxon>campanulids</taxon>
        <taxon>Asterales</taxon>
        <taxon>Asteraceae</taxon>
        <taxon>Asteroideae</taxon>
        <taxon>Anthemideae</taxon>
        <taxon>Anthemidinae</taxon>
        <taxon>Tanacetum</taxon>
    </lineage>
</organism>
<dbReference type="Proteomes" id="UP001151760">
    <property type="component" value="Unassembled WGS sequence"/>
</dbReference>
<name>A0ABQ5HKT6_9ASTR</name>
<accession>A0ABQ5HKT6</accession>
<keyword evidence="2" id="KW-1185">Reference proteome</keyword>
<sequence>MEEDMIKLSNIMPVELAIARELEYRKKMEVLHNRQMDFKPLVPPQ</sequence>
<protein>
    <submittedName>
        <fullName evidence="1">Uncharacterized protein</fullName>
    </submittedName>
</protein>
<evidence type="ECO:0000313" key="2">
    <source>
        <dbReference type="Proteomes" id="UP001151760"/>
    </source>
</evidence>
<reference evidence="1" key="1">
    <citation type="journal article" date="2022" name="Int. J. Mol. Sci.">
        <title>Draft Genome of Tanacetum Coccineum: Genomic Comparison of Closely Related Tanacetum-Family Plants.</title>
        <authorList>
            <person name="Yamashiro T."/>
            <person name="Shiraishi A."/>
            <person name="Nakayama K."/>
            <person name="Satake H."/>
        </authorList>
    </citation>
    <scope>NUCLEOTIDE SEQUENCE</scope>
</reference>
<dbReference type="EMBL" id="BQNB010019673">
    <property type="protein sequence ID" value="GJT87840.1"/>
    <property type="molecule type" value="Genomic_DNA"/>
</dbReference>